<protein>
    <submittedName>
        <fullName evidence="2">Uncharacterized protein</fullName>
    </submittedName>
</protein>
<organism evidence="2 3">
    <name type="scientific">Vreelandella sulfidaeris</name>
    <dbReference type="NCBI Taxonomy" id="115553"/>
    <lineage>
        <taxon>Bacteria</taxon>
        <taxon>Pseudomonadati</taxon>
        <taxon>Pseudomonadota</taxon>
        <taxon>Gammaproteobacteria</taxon>
        <taxon>Oceanospirillales</taxon>
        <taxon>Halomonadaceae</taxon>
        <taxon>Vreelandella</taxon>
    </lineage>
</organism>
<evidence type="ECO:0000256" key="1">
    <source>
        <dbReference type="SAM" id="MobiDB-lite"/>
    </source>
</evidence>
<evidence type="ECO:0000313" key="2">
    <source>
        <dbReference type="EMBL" id="BBI65236.1"/>
    </source>
</evidence>
<dbReference type="KEGG" id="hsr:HSBAA_65420"/>
<evidence type="ECO:0000313" key="3">
    <source>
        <dbReference type="Proteomes" id="UP000320231"/>
    </source>
</evidence>
<gene>
    <name evidence="2" type="ORF">HSBAA_65420</name>
</gene>
<dbReference type="EMBL" id="AP019514">
    <property type="protein sequence ID" value="BBI65236.1"/>
    <property type="molecule type" value="Genomic_DNA"/>
</dbReference>
<sequence length="57" mass="6252">MNGTARHQQIRTQLFHEVELVLGAVKRSLPGAPLQPFEVTKGLESDQFKPPGANQLA</sequence>
<dbReference type="Proteomes" id="UP000320231">
    <property type="component" value="Chromosome"/>
</dbReference>
<name>A0A455UG04_9GAMM</name>
<accession>A0A455UG04</accession>
<dbReference type="AlphaFoldDB" id="A0A455UG04"/>
<proteinExistence type="predicted"/>
<reference evidence="2 3" key="1">
    <citation type="journal article" date="2019" name="Microbiol. Resour. Announc.">
        <title>Complete Genome Sequence of Halomonas sulfidaeris Strain Esulfide1 Isolated from a Metal Sulfide Rock at a Depth of 2,200 Meters, Obtained Using Nanopore Sequencing.</title>
        <authorList>
            <person name="Saito M."/>
            <person name="Nishigata A."/>
            <person name="Galipon J."/>
            <person name="Arakawa K."/>
        </authorList>
    </citation>
    <scope>NUCLEOTIDE SEQUENCE [LARGE SCALE GENOMIC DNA]</scope>
    <source>
        <strain evidence="2 3">ATCC BAA-803</strain>
    </source>
</reference>
<feature type="region of interest" description="Disordered" evidence="1">
    <location>
        <begin position="35"/>
        <end position="57"/>
    </location>
</feature>